<comment type="caution">
    <text evidence="2">The sequence shown here is derived from an EMBL/GenBank/DDBJ whole genome shotgun (WGS) entry which is preliminary data.</text>
</comment>
<protein>
    <recommendedName>
        <fullName evidence="1">Chromo domain-containing protein</fullName>
    </recommendedName>
</protein>
<dbReference type="InterPro" id="IPR023780">
    <property type="entry name" value="Chromo_domain"/>
</dbReference>
<accession>A0A4Y2QNH2</accession>
<evidence type="ECO:0000313" key="3">
    <source>
        <dbReference type="Proteomes" id="UP000499080"/>
    </source>
</evidence>
<dbReference type="InterPro" id="IPR000953">
    <property type="entry name" value="Chromo/chromo_shadow_dom"/>
</dbReference>
<keyword evidence="3" id="KW-1185">Reference proteome</keyword>
<dbReference type="Proteomes" id="UP000499080">
    <property type="component" value="Unassembled WGS sequence"/>
</dbReference>
<name>A0A4Y2QNH2_ARAVE</name>
<dbReference type="GO" id="GO:0005694">
    <property type="term" value="C:chromosome"/>
    <property type="evidence" value="ECO:0007669"/>
    <property type="project" value="UniProtKB-ARBA"/>
</dbReference>
<gene>
    <name evidence="2" type="ORF">AVEN_99708_1</name>
</gene>
<evidence type="ECO:0000259" key="1">
    <source>
        <dbReference type="PROSITE" id="PS50013"/>
    </source>
</evidence>
<dbReference type="Pfam" id="PF00385">
    <property type="entry name" value="Chromo"/>
    <property type="match status" value="1"/>
</dbReference>
<organism evidence="2 3">
    <name type="scientific">Araneus ventricosus</name>
    <name type="common">Orbweaver spider</name>
    <name type="synonym">Epeira ventricosa</name>
    <dbReference type="NCBI Taxonomy" id="182803"/>
    <lineage>
        <taxon>Eukaryota</taxon>
        <taxon>Metazoa</taxon>
        <taxon>Ecdysozoa</taxon>
        <taxon>Arthropoda</taxon>
        <taxon>Chelicerata</taxon>
        <taxon>Arachnida</taxon>
        <taxon>Araneae</taxon>
        <taxon>Araneomorphae</taxon>
        <taxon>Entelegynae</taxon>
        <taxon>Araneoidea</taxon>
        <taxon>Araneidae</taxon>
        <taxon>Araneus</taxon>
    </lineage>
</organism>
<dbReference type="SUPFAM" id="SSF54160">
    <property type="entry name" value="Chromo domain-like"/>
    <property type="match status" value="1"/>
</dbReference>
<dbReference type="InterPro" id="IPR016197">
    <property type="entry name" value="Chromo-like_dom_sf"/>
</dbReference>
<dbReference type="CDD" id="cd00024">
    <property type="entry name" value="CD_CSD"/>
    <property type="match status" value="1"/>
</dbReference>
<evidence type="ECO:0000313" key="2">
    <source>
        <dbReference type="EMBL" id="GBN64755.1"/>
    </source>
</evidence>
<dbReference type="AlphaFoldDB" id="A0A4Y2QNH2"/>
<reference evidence="2 3" key="1">
    <citation type="journal article" date="2019" name="Sci. Rep.">
        <title>Orb-weaving spider Araneus ventricosus genome elucidates the spidroin gene catalogue.</title>
        <authorList>
            <person name="Kono N."/>
            <person name="Nakamura H."/>
            <person name="Ohtoshi R."/>
            <person name="Moran D.A.P."/>
            <person name="Shinohara A."/>
            <person name="Yoshida Y."/>
            <person name="Fujiwara M."/>
            <person name="Mori M."/>
            <person name="Tomita M."/>
            <person name="Arakawa K."/>
        </authorList>
    </citation>
    <scope>NUCLEOTIDE SEQUENCE [LARGE SCALE GENOMIC DNA]</scope>
</reference>
<sequence>MQAVVDSGYYPVEKVIKKRKIKGKMEYFVKFLGYPDESQGRWEVGLAEIIYPHTWYNVNEKDNIFGFDLGDGKLITRKIPPGSFETFPDILKAMVPYDFKHFDMNFIGVYVDGQSLPHNPLELNFDKNNYIKGYYSLFSGTDKFGQDQGLFISREEYINGNTLFAFNLSPDLCDEEHLNLIKHSNLRLEIKFTKALPQTICVLIDAEFDNVIEINKTRNILYDFGN</sequence>
<feature type="domain" description="Chromo" evidence="1">
    <location>
        <begin position="10"/>
        <end position="43"/>
    </location>
</feature>
<proteinExistence type="predicted"/>
<dbReference type="OrthoDB" id="5979489at2759"/>
<dbReference type="EMBL" id="BGPR01014335">
    <property type="protein sequence ID" value="GBN64755.1"/>
    <property type="molecule type" value="Genomic_DNA"/>
</dbReference>
<dbReference type="Gene3D" id="2.40.50.40">
    <property type="match status" value="1"/>
</dbReference>
<dbReference type="PROSITE" id="PS50013">
    <property type="entry name" value="CHROMO_2"/>
    <property type="match status" value="1"/>
</dbReference>